<dbReference type="RefSeq" id="WP_343766082.1">
    <property type="nucleotide sequence ID" value="NZ_BAAACF010000001.1"/>
</dbReference>
<evidence type="ECO:0000256" key="1">
    <source>
        <dbReference type="SAM" id="Phobius"/>
    </source>
</evidence>
<comment type="caution">
    <text evidence="3">The sequence shown here is derived from an EMBL/GenBank/DDBJ whole genome shotgun (WGS) entry which is preliminary data.</text>
</comment>
<keyword evidence="4" id="KW-1185">Reference proteome</keyword>
<protein>
    <submittedName>
        <fullName evidence="3">Transglutaminase-like domain-containing protein</fullName>
    </submittedName>
</protein>
<evidence type="ECO:0000259" key="2">
    <source>
        <dbReference type="SMART" id="SM00460"/>
    </source>
</evidence>
<sequence>MPNINPITALLTIIFLYPIVKGLLFKFSSKDLKIDLEELSKTLSFIVALFLGIYYGRRIFFNHDDGVYKILYNLIPSGIVNYIEDKPFVIYLILIPILMFIIYKITFLVFHLFHSITFYPMLDNLEDYLKRKNNFFKSIAGALFQLPRAIAYLLFVTLVLNLSSMFYKNGLFNQYLSDSKTYNYLCYKVVIPVTKSKLASKLPTVINNSFRIVIKEGSKDVSEKNTIVYYNGVTLNEGIKSNDRINEFAKRLVSKEESTKSKAKIIYNWVGSNIVYDYDKADKVLNNEFNIKSGAIYAFDTKKGICFDYACLFVAMCRANGIKVRLITGEGFNGVSWVNHAWNQVYIPEEDVWINVDSTFYKGGNYFDNKRFDTDHKEEKIAGEWQ</sequence>
<dbReference type="EMBL" id="BAAACF010000001">
    <property type="protein sequence ID" value="GAA0718120.1"/>
    <property type="molecule type" value="Genomic_DNA"/>
</dbReference>
<dbReference type="Pfam" id="PF01841">
    <property type="entry name" value="Transglut_core"/>
    <property type="match status" value="1"/>
</dbReference>
<dbReference type="PANTHER" id="PTHR33490:SF3">
    <property type="entry name" value="CONSERVED INTEGRAL MEMBRANE PROTEIN"/>
    <property type="match status" value="1"/>
</dbReference>
<reference evidence="3 4" key="1">
    <citation type="journal article" date="2019" name="Int. J. Syst. Evol. Microbiol.">
        <title>The Global Catalogue of Microorganisms (GCM) 10K type strain sequencing project: providing services to taxonomists for standard genome sequencing and annotation.</title>
        <authorList>
            <consortium name="The Broad Institute Genomics Platform"/>
            <consortium name="The Broad Institute Genome Sequencing Center for Infectious Disease"/>
            <person name="Wu L."/>
            <person name="Ma J."/>
        </authorList>
    </citation>
    <scope>NUCLEOTIDE SEQUENCE [LARGE SCALE GENOMIC DNA]</scope>
    <source>
        <strain evidence="3 4">JCM 1405</strain>
    </source>
</reference>
<name>A0ABN1INJ6_9CLOT</name>
<proteinExistence type="predicted"/>
<keyword evidence="1" id="KW-0472">Membrane</keyword>
<dbReference type="PANTHER" id="PTHR33490">
    <property type="entry name" value="BLR5614 PROTEIN-RELATED"/>
    <property type="match status" value="1"/>
</dbReference>
<feature type="transmembrane region" description="Helical" evidence="1">
    <location>
        <begin position="88"/>
        <end position="113"/>
    </location>
</feature>
<keyword evidence="1" id="KW-0812">Transmembrane</keyword>
<feature type="domain" description="Transglutaminase-like" evidence="2">
    <location>
        <begin position="298"/>
        <end position="360"/>
    </location>
</feature>
<evidence type="ECO:0000313" key="4">
    <source>
        <dbReference type="Proteomes" id="UP001500339"/>
    </source>
</evidence>
<dbReference type="SMART" id="SM00460">
    <property type="entry name" value="TGc"/>
    <property type="match status" value="1"/>
</dbReference>
<dbReference type="InterPro" id="IPR002931">
    <property type="entry name" value="Transglutaminase-like"/>
</dbReference>
<dbReference type="Proteomes" id="UP001500339">
    <property type="component" value="Unassembled WGS sequence"/>
</dbReference>
<feature type="transmembrane region" description="Helical" evidence="1">
    <location>
        <begin position="149"/>
        <end position="167"/>
    </location>
</feature>
<organism evidence="3 4">
    <name type="scientific">Clostridium malenominatum</name>
    <dbReference type="NCBI Taxonomy" id="1539"/>
    <lineage>
        <taxon>Bacteria</taxon>
        <taxon>Bacillati</taxon>
        <taxon>Bacillota</taxon>
        <taxon>Clostridia</taxon>
        <taxon>Eubacteriales</taxon>
        <taxon>Clostridiaceae</taxon>
        <taxon>Clostridium</taxon>
    </lineage>
</organism>
<dbReference type="Gene3D" id="3.10.620.30">
    <property type="match status" value="1"/>
</dbReference>
<dbReference type="InterPro" id="IPR038765">
    <property type="entry name" value="Papain-like_cys_pep_sf"/>
</dbReference>
<gene>
    <name evidence="3" type="ORF">GCM10008905_04490</name>
</gene>
<evidence type="ECO:0000313" key="3">
    <source>
        <dbReference type="EMBL" id="GAA0718120.1"/>
    </source>
</evidence>
<feature type="transmembrane region" description="Helical" evidence="1">
    <location>
        <begin position="6"/>
        <end position="27"/>
    </location>
</feature>
<feature type="transmembrane region" description="Helical" evidence="1">
    <location>
        <begin position="39"/>
        <end position="56"/>
    </location>
</feature>
<accession>A0ABN1INJ6</accession>
<dbReference type="SUPFAM" id="SSF54001">
    <property type="entry name" value="Cysteine proteinases"/>
    <property type="match status" value="1"/>
</dbReference>
<keyword evidence="1" id="KW-1133">Transmembrane helix</keyword>